<dbReference type="InterPro" id="IPR052091">
    <property type="entry name" value="Beta-ala_Activ/Resist"/>
</dbReference>
<dbReference type="AlphaFoldDB" id="A0A329SMV3"/>
<evidence type="ECO:0000313" key="5">
    <source>
        <dbReference type="Proteomes" id="UP000251314"/>
    </source>
</evidence>
<dbReference type="PROSITE" id="PS50075">
    <property type="entry name" value="CARRIER"/>
    <property type="match status" value="1"/>
</dbReference>
<comment type="caution">
    <text evidence="4">The sequence shown here is derived from an EMBL/GenBank/DDBJ whole genome shotgun (WGS) entry which is preliminary data.</text>
</comment>
<dbReference type="InterPro" id="IPR002372">
    <property type="entry name" value="PQQ_rpt_dom"/>
</dbReference>
<dbReference type="Pfam" id="PF00550">
    <property type="entry name" value="PP-binding"/>
    <property type="match status" value="1"/>
</dbReference>
<dbReference type="GO" id="GO:0043041">
    <property type="term" value="P:amino acid activation for nonribosomal peptide biosynthetic process"/>
    <property type="evidence" value="ECO:0007669"/>
    <property type="project" value="TreeGrafter"/>
</dbReference>
<feature type="compositionally biased region" description="Basic residues" evidence="1">
    <location>
        <begin position="724"/>
        <end position="733"/>
    </location>
</feature>
<dbReference type="EMBL" id="RCMV01000071">
    <property type="protein sequence ID" value="KAG3225922.1"/>
    <property type="molecule type" value="Genomic_DNA"/>
</dbReference>
<dbReference type="InterPro" id="IPR000873">
    <property type="entry name" value="AMP-dep_synth/lig_dom"/>
</dbReference>
<dbReference type="Gene3D" id="1.10.1200.10">
    <property type="entry name" value="ACP-like"/>
    <property type="match status" value="1"/>
</dbReference>
<dbReference type="SUPFAM" id="SSF50998">
    <property type="entry name" value="Quinoprotein alcohol dehydrogenase-like"/>
    <property type="match status" value="1"/>
</dbReference>
<dbReference type="PANTHER" id="PTHR44394">
    <property type="entry name" value="BETA-ALANINE-ACTIVATING ENZYME"/>
    <property type="match status" value="1"/>
</dbReference>
<feature type="region of interest" description="Disordered" evidence="1">
    <location>
        <begin position="707"/>
        <end position="748"/>
    </location>
</feature>
<proteinExistence type="predicted"/>
<dbReference type="InterPro" id="IPR036736">
    <property type="entry name" value="ACP-like_sf"/>
</dbReference>
<dbReference type="Pfam" id="PF00501">
    <property type="entry name" value="AMP-binding"/>
    <property type="match status" value="1"/>
</dbReference>
<reference evidence="4 5" key="1">
    <citation type="submission" date="2018-01" db="EMBL/GenBank/DDBJ databases">
        <title>Draft genome of the strawberry crown rot pathogen Phytophthora cactorum.</title>
        <authorList>
            <person name="Armitage A.D."/>
            <person name="Lysoe E."/>
            <person name="Nellist C.F."/>
            <person name="Harrison R.J."/>
            <person name="Brurberg M.B."/>
        </authorList>
    </citation>
    <scope>NUCLEOTIDE SEQUENCE [LARGE SCALE GENOMIC DNA]</scope>
    <source>
        <strain evidence="4 5">10300</strain>
    </source>
</reference>
<protein>
    <recommendedName>
        <fullName evidence="2">Carrier domain-containing protein</fullName>
    </recommendedName>
</protein>
<dbReference type="InterPro" id="IPR020845">
    <property type="entry name" value="AMP-binding_CS"/>
</dbReference>
<evidence type="ECO:0000256" key="1">
    <source>
        <dbReference type="SAM" id="MobiDB-lite"/>
    </source>
</evidence>
<dbReference type="InterPro" id="IPR011047">
    <property type="entry name" value="Quinoprotein_ADH-like_sf"/>
</dbReference>
<gene>
    <name evidence="4" type="ORF">PC110_g6808</name>
    <name evidence="3" type="ORF">PC129_g3476</name>
</gene>
<dbReference type="InterPro" id="IPR042099">
    <property type="entry name" value="ANL_N_sf"/>
</dbReference>
<evidence type="ECO:0000313" key="4">
    <source>
        <dbReference type="EMBL" id="RAW36912.1"/>
    </source>
</evidence>
<feature type="domain" description="Carrier" evidence="2">
    <location>
        <begin position="612"/>
        <end position="690"/>
    </location>
</feature>
<dbReference type="Proteomes" id="UP000760860">
    <property type="component" value="Unassembled WGS sequence"/>
</dbReference>
<dbReference type="EMBL" id="MJFZ01000125">
    <property type="protein sequence ID" value="RAW36912.1"/>
    <property type="molecule type" value="Genomic_DNA"/>
</dbReference>
<sequence>MALCQCLHEFWSTYGESEEVALVQSVGTERKEVTYVELHQWQKEMRKALNGGKEWLVVGINLTPFSIEETTTMLLVAQEKEWSYVTIDVELPVTRQLSVLQSVGARRLVTTAESPLAKYLGKSVEWRTVELMSSSFGSVQVTDFPDNYFQDSKLECTRRRREGESFVAPLYVLFTSGTIGEPRGVMGTRIGAWTRLEWMWTTYPFDIKSERVLRATKLSFVDSVWEILGAFLKRVPLIHLQTPRYPEAEWRNMKSVVLDNSVLFLEVIRSEKATRFTAVPSVLEVLLLQTTEKNRKSALSGLRYVLSSGESLQLHVLQQLTTHLPDVTILNLYGSTEVSGDITCMELKAPFSAAQIAQWQQYGISIANLDRYGVVGDTSLLLLPDDVDSSTDDSAIIWPKRGTSESNSSTEDCTRGILYVSGPLLTFGYIGDTREDVFVDSDKLLGGTKQATRWFCTGDICSVMQGNLYYCGRKDNAVKIHGQRVYLEAVERAVAAALKETAESTQFGGNHQIIALTATKKVHKYALFQQRIVAFIVCDDTAVTRYTQIKTLNAWITDHYGTSHTPHDVLLLPSSTVPRLSHGKIDRRALEIFLDESDSKNLLRTSNKGEKGSTEMLLAQLLEEILGISLSECISEDIRARTFADLGGNSLLATLFLHELRQSFGALCIAGQDLLDMTIEEVLWIVDAGSKSTKYRLQEPTTEVLQRSVKAITRTTEEPSDGTKRRKKNHHAHVSTDKKADAGRDDRSQQGKLSFVSRYNQSSVGVNGIYLPTSYVSPELPAKSTVPVPSLRSWGLRSAWRVDLSKCIDASPLVVQRRDHTGAVFSTWAIVGSHSGQLVCVDALAAGQEIWRVSLDDRIEASAALSLKHEIVYIGTYRGTLFALDLQTGETRWKFQAKGTIKASVIVMEQQELVVFGAYDNNFYGLDVLAGQLQWILDLQGSSFSTPLYCNWSKQLFVASTNGNVVAIKSASSGDFSSIKEHWRLQLPDPVFAGLNADFELNLLLVGCADGKLYGVNMVSGRIQWQLATEKPIFSSPCVYKPESVVFGSHDGMLRKVNSRTGELVWATNLNGAVFASPTVVRLVADGTSEEDGDVVCCVTTTTGQLCFCDERTGSILYQTGDSSGKERSDANSTENNGDLGPLFGSPVVVDNFCLFGTRTNYFYGFEIVSTTP</sequence>
<evidence type="ECO:0000313" key="3">
    <source>
        <dbReference type="EMBL" id="KAG3225922.1"/>
    </source>
</evidence>
<dbReference type="Gene3D" id="3.30.300.30">
    <property type="match status" value="1"/>
</dbReference>
<feature type="compositionally biased region" description="Basic and acidic residues" evidence="1">
    <location>
        <begin position="734"/>
        <end position="748"/>
    </location>
</feature>
<dbReference type="PROSITE" id="PS00455">
    <property type="entry name" value="AMP_BINDING"/>
    <property type="match status" value="1"/>
</dbReference>
<dbReference type="Proteomes" id="UP000251314">
    <property type="component" value="Unassembled WGS sequence"/>
</dbReference>
<dbReference type="InterPro" id="IPR045851">
    <property type="entry name" value="AMP-bd_C_sf"/>
</dbReference>
<reference evidence="3" key="2">
    <citation type="submission" date="2018-05" db="EMBL/GenBank/DDBJ databases">
        <title>Effector identification in a new, highly contiguous assembly of the strawberry crown rot pathogen Phytophthora cactorum.</title>
        <authorList>
            <person name="Armitage A.D."/>
            <person name="Nellist C.F."/>
            <person name="Bates H."/>
            <person name="Vickerstaff R.J."/>
            <person name="Harrison R.J."/>
        </authorList>
    </citation>
    <scope>NUCLEOTIDE SEQUENCE</scope>
    <source>
        <strain evidence="3">P421</strain>
    </source>
</reference>
<organism evidence="4 5">
    <name type="scientific">Phytophthora cactorum</name>
    <dbReference type="NCBI Taxonomy" id="29920"/>
    <lineage>
        <taxon>Eukaryota</taxon>
        <taxon>Sar</taxon>
        <taxon>Stramenopiles</taxon>
        <taxon>Oomycota</taxon>
        <taxon>Peronosporomycetes</taxon>
        <taxon>Peronosporales</taxon>
        <taxon>Peronosporaceae</taxon>
        <taxon>Phytophthora</taxon>
    </lineage>
</organism>
<dbReference type="InterPro" id="IPR009081">
    <property type="entry name" value="PP-bd_ACP"/>
</dbReference>
<dbReference type="STRING" id="29920.A0A329SMV3"/>
<dbReference type="Pfam" id="PF13570">
    <property type="entry name" value="Beta-prop_ACSF4"/>
    <property type="match status" value="1"/>
</dbReference>
<dbReference type="SUPFAM" id="SSF56801">
    <property type="entry name" value="Acetyl-CoA synthetase-like"/>
    <property type="match status" value="1"/>
</dbReference>
<dbReference type="PANTHER" id="PTHR44394:SF1">
    <property type="entry name" value="BETA-ALANINE-ACTIVATING ENZYME"/>
    <property type="match status" value="1"/>
</dbReference>
<dbReference type="SMART" id="SM00564">
    <property type="entry name" value="PQQ"/>
    <property type="match status" value="6"/>
</dbReference>
<dbReference type="VEuPathDB" id="FungiDB:PC110_g6808"/>
<dbReference type="OrthoDB" id="408177at2759"/>
<accession>A0A329SMV3</accession>
<dbReference type="InterPro" id="IPR018391">
    <property type="entry name" value="PQQ_b-propeller_rpt"/>
</dbReference>
<dbReference type="Gene3D" id="3.40.50.12780">
    <property type="entry name" value="N-terminal domain of ligase-like"/>
    <property type="match status" value="1"/>
</dbReference>
<evidence type="ECO:0000259" key="2">
    <source>
        <dbReference type="PROSITE" id="PS50075"/>
    </source>
</evidence>
<dbReference type="InterPro" id="IPR015943">
    <property type="entry name" value="WD40/YVTN_repeat-like_dom_sf"/>
</dbReference>
<keyword evidence="5" id="KW-1185">Reference proteome</keyword>
<dbReference type="Gene3D" id="2.130.10.10">
    <property type="entry name" value="YVTN repeat-like/Quinoprotein amine dehydrogenase"/>
    <property type="match status" value="3"/>
</dbReference>
<name>A0A329SMV3_9STRA</name>